<reference evidence="2" key="1">
    <citation type="journal article" date="2019" name="Int. J. Syst. Evol. Microbiol.">
        <title>The Global Catalogue of Microorganisms (GCM) 10K type strain sequencing project: providing services to taxonomists for standard genome sequencing and annotation.</title>
        <authorList>
            <consortium name="The Broad Institute Genomics Platform"/>
            <consortium name="The Broad Institute Genome Sequencing Center for Infectious Disease"/>
            <person name="Wu L."/>
            <person name="Ma J."/>
        </authorList>
    </citation>
    <scope>NUCLEOTIDE SEQUENCE [LARGE SCALE GENOMIC DNA]</scope>
    <source>
        <strain evidence="2">NBRC 3267</strain>
    </source>
</reference>
<sequence>MRLPSDGHDDIGNGIRTRQFSLRPGLSRSTLALMRYLPLFALISLSACSSAPWLTGQTDSHCVREQMFTGTQGNPLPFSHAMQVCAVAAQKSNDGHPRPLDLRDDATLQAMAENPDYNTASASFVHREAKTKVPGGVRRVNID</sequence>
<dbReference type="RefSeq" id="WP_099210112.1">
    <property type="nucleotide sequence ID" value="NZ_BEWM01000001.1"/>
</dbReference>
<proteinExistence type="predicted"/>
<accession>A0AAV5NFC0</accession>
<organism evidence="1 2">
    <name type="scientific">Gluconobacter cerinus</name>
    <dbReference type="NCBI Taxonomy" id="38307"/>
    <lineage>
        <taxon>Bacteria</taxon>
        <taxon>Pseudomonadati</taxon>
        <taxon>Pseudomonadota</taxon>
        <taxon>Alphaproteobacteria</taxon>
        <taxon>Acetobacterales</taxon>
        <taxon>Acetobacteraceae</taxon>
        <taxon>Gluconobacter</taxon>
    </lineage>
</organism>
<protein>
    <recommendedName>
        <fullName evidence="3">Lipoprotein</fullName>
    </recommendedName>
</protein>
<keyword evidence="2" id="KW-1185">Reference proteome</keyword>
<dbReference type="AlphaFoldDB" id="A0AAV5NFC0"/>
<comment type="caution">
    <text evidence="1">The sequence shown here is derived from an EMBL/GenBank/DDBJ whole genome shotgun (WGS) entry which is preliminary data.</text>
</comment>
<dbReference type="Proteomes" id="UP001156614">
    <property type="component" value="Unassembled WGS sequence"/>
</dbReference>
<evidence type="ECO:0008006" key="3">
    <source>
        <dbReference type="Google" id="ProtNLM"/>
    </source>
</evidence>
<dbReference type="EMBL" id="BSNU01000002">
    <property type="protein sequence ID" value="GLQ62854.1"/>
    <property type="molecule type" value="Genomic_DNA"/>
</dbReference>
<evidence type="ECO:0000313" key="1">
    <source>
        <dbReference type="EMBL" id="GLQ62854.1"/>
    </source>
</evidence>
<gene>
    <name evidence="1" type="ORF">GCM10007867_16990</name>
</gene>
<evidence type="ECO:0000313" key="2">
    <source>
        <dbReference type="Proteomes" id="UP001156614"/>
    </source>
</evidence>
<name>A0AAV5NFC0_9PROT</name>